<reference evidence="2 3" key="1">
    <citation type="submission" date="2018-11" db="EMBL/GenBank/DDBJ databases">
        <title>Complete genome sequence of Dickeya zeae strain CE1 infecting Canna edulis Ker-Gawl. in China.</title>
        <authorList>
            <person name="Zhang J."/>
            <person name="Lin B."/>
            <person name="Shen H."/>
            <person name="Jiang S."/>
            <person name="Pu X."/>
            <person name="Sun D."/>
        </authorList>
    </citation>
    <scope>NUCLEOTIDE SEQUENCE [LARGE SCALE GENOMIC DNA]</scope>
    <source>
        <strain evidence="2 3">CE1</strain>
    </source>
</reference>
<dbReference type="InterPro" id="IPR029044">
    <property type="entry name" value="Nucleotide-diphossugar_trans"/>
</dbReference>
<dbReference type="AlphaFoldDB" id="A0AAE6Z1J8"/>
<proteinExistence type="predicted"/>
<dbReference type="Proteomes" id="UP000500801">
    <property type="component" value="Chromosome"/>
</dbReference>
<sequence length="369" mass="42330">MASPLISIGIPAYNHAAFIKETIESALNQSIKNIEIIIVDDASTDDTAKIASAYVGKDPRVKFIQNEKNLGPAKTTEILLANAEGKYFSPVPSDDFLAPDKYEKLLKVIEADPEMAFVFNDVIFVDENSHEIKHNNHFASGHFDTTPRDRHAWLRYFFNAGNCVCASGPLIRRDILNRYKPDHRLILLHDYDLWVRMSIDGFNIGTVDEKLSYYRILDNQKNLSAPSKSVKSRRVFEHFKVLKRFSTLATLEELSAITKKQFDQIPEGVSEKIFVQHQLSMYAWEMKRAQYRNFAIESWYEMLGDSTIEKELNILSVNPRFLAERMESNPLVSGRSLLTIDFIQQLLENFLPGSIRCFLVKKIKKSRGD</sequence>
<organism evidence="2 3">
    <name type="scientific">Dickeya zeae</name>
    <dbReference type="NCBI Taxonomy" id="204042"/>
    <lineage>
        <taxon>Bacteria</taxon>
        <taxon>Pseudomonadati</taxon>
        <taxon>Pseudomonadota</taxon>
        <taxon>Gammaproteobacteria</taxon>
        <taxon>Enterobacterales</taxon>
        <taxon>Pectobacteriaceae</taxon>
        <taxon>Dickeya</taxon>
    </lineage>
</organism>
<dbReference type="Gene3D" id="3.90.550.10">
    <property type="entry name" value="Spore Coat Polysaccharide Biosynthesis Protein SpsA, Chain A"/>
    <property type="match status" value="1"/>
</dbReference>
<dbReference type="Pfam" id="PF00535">
    <property type="entry name" value="Glycos_transf_2"/>
    <property type="match status" value="1"/>
</dbReference>
<dbReference type="PANTHER" id="PTHR43685">
    <property type="entry name" value="GLYCOSYLTRANSFERASE"/>
    <property type="match status" value="1"/>
</dbReference>
<dbReference type="PANTHER" id="PTHR43685:SF2">
    <property type="entry name" value="GLYCOSYLTRANSFERASE 2-LIKE DOMAIN-CONTAINING PROTEIN"/>
    <property type="match status" value="1"/>
</dbReference>
<evidence type="ECO:0000313" key="2">
    <source>
        <dbReference type="EMBL" id="QIZ52424.1"/>
    </source>
</evidence>
<name>A0AAE6Z1J8_9GAMM</name>
<dbReference type="EMBL" id="CP033622">
    <property type="protein sequence ID" value="QIZ52424.1"/>
    <property type="molecule type" value="Genomic_DNA"/>
</dbReference>
<dbReference type="InterPro" id="IPR001173">
    <property type="entry name" value="Glyco_trans_2-like"/>
</dbReference>
<gene>
    <name evidence="2" type="ORF">DWG24_17570</name>
</gene>
<protein>
    <submittedName>
        <fullName evidence="2">Glycosyltransferase</fullName>
    </submittedName>
</protein>
<dbReference type="SUPFAM" id="SSF53448">
    <property type="entry name" value="Nucleotide-diphospho-sugar transferases"/>
    <property type="match status" value="1"/>
</dbReference>
<evidence type="ECO:0000259" key="1">
    <source>
        <dbReference type="Pfam" id="PF00535"/>
    </source>
</evidence>
<dbReference type="RefSeq" id="WP_168363460.1">
    <property type="nucleotide sequence ID" value="NZ_CP033622.1"/>
</dbReference>
<feature type="domain" description="Glycosyltransferase 2-like" evidence="1">
    <location>
        <begin position="7"/>
        <end position="153"/>
    </location>
</feature>
<evidence type="ECO:0000313" key="3">
    <source>
        <dbReference type="Proteomes" id="UP000500801"/>
    </source>
</evidence>
<dbReference type="InterPro" id="IPR050834">
    <property type="entry name" value="Glycosyltransf_2"/>
</dbReference>
<accession>A0AAE6Z1J8</accession>